<feature type="domain" description="Sulfotransferase" evidence="3">
    <location>
        <begin position="39"/>
        <end position="177"/>
    </location>
</feature>
<keyword evidence="2" id="KW-0808">Transferase</keyword>
<gene>
    <name evidence="5" type="primary">LOC102809224</name>
</gene>
<evidence type="ECO:0000259" key="3">
    <source>
        <dbReference type="Pfam" id="PF00685"/>
    </source>
</evidence>
<keyword evidence="4" id="KW-1185">Reference proteome</keyword>
<dbReference type="InterPro" id="IPR000863">
    <property type="entry name" value="Sulfotransferase_dom"/>
</dbReference>
<feature type="domain" description="Sulfotransferase" evidence="3">
    <location>
        <begin position="179"/>
        <end position="265"/>
    </location>
</feature>
<dbReference type="PANTHER" id="PTHR11783">
    <property type="entry name" value="SULFOTRANSFERASE SULT"/>
    <property type="match status" value="1"/>
</dbReference>
<dbReference type="InterPro" id="IPR027417">
    <property type="entry name" value="P-loop_NTPase"/>
</dbReference>
<dbReference type="RefSeq" id="XP_006819337.1">
    <property type="nucleotide sequence ID" value="XM_006819274.1"/>
</dbReference>
<comment type="similarity">
    <text evidence="1">Belongs to the sulfotransferase 1 family.</text>
</comment>
<sequence>MSAEEAKPPWNHSYYMWPGYLMPTSSNTVKNITHFEVRDDDVFIVTYPRSGTYWTTRVVRAIMTLNKSTMDVNHEIMNNLFFTLHWGPFHNFPDLIKLGSAIDRYNERSSPREIGLHLLPKLLPTQYHEKKPQTVYIQRNPKDVAVSCYFMHFACAILGKPNSWDHYFTEFLNGNGNGKDPRKIYHRIAHFLERPMTDEEMDVVIRVCDFKYMQDFFLSDPVAQYFIEKDEKYMRRGKVGDWKKYFTVAQNEAFDKVYCEEMKGYEELKYDF</sequence>
<evidence type="ECO:0000256" key="1">
    <source>
        <dbReference type="ARBA" id="ARBA00005771"/>
    </source>
</evidence>
<proteinExistence type="inferred from homology"/>
<dbReference type="Proteomes" id="UP000694865">
    <property type="component" value="Unplaced"/>
</dbReference>
<dbReference type="Gene3D" id="3.40.50.300">
    <property type="entry name" value="P-loop containing nucleotide triphosphate hydrolases"/>
    <property type="match status" value="2"/>
</dbReference>
<name>A0ABM0MH46_SACKO</name>
<protein>
    <submittedName>
        <fullName evidence="5">Sulfotransferase family cytosolic 1B member 1-like</fullName>
    </submittedName>
</protein>
<dbReference type="Pfam" id="PF00685">
    <property type="entry name" value="Sulfotransfer_1"/>
    <property type="match status" value="2"/>
</dbReference>
<reference evidence="5" key="1">
    <citation type="submission" date="2025-08" db="UniProtKB">
        <authorList>
            <consortium name="RefSeq"/>
        </authorList>
    </citation>
    <scope>IDENTIFICATION</scope>
    <source>
        <tissue evidence="5">Testes</tissue>
    </source>
</reference>
<evidence type="ECO:0000256" key="2">
    <source>
        <dbReference type="ARBA" id="ARBA00022679"/>
    </source>
</evidence>
<accession>A0ABM0MH46</accession>
<dbReference type="SUPFAM" id="SSF52540">
    <property type="entry name" value="P-loop containing nucleoside triphosphate hydrolases"/>
    <property type="match status" value="1"/>
</dbReference>
<evidence type="ECO:0000313" key="5">
    <source>
        <dbReference type="RefSeq" id="XP_006819337.1"/>
    </source>
</evidence>
<evidence type="ECO:0000313" key="4">
    <source>
        <dbReference type="Proteomes" id="UP000694865"/>
    </source>
</evidence>
<dbReference type="GeneID" id="102809224"/>
<organism evidence="4 5">
    <name type="scientific">Saccoglossus kowalevskii</name>
    <name type="common">Acorn worm</name>
    <dbReference type="NCBI Taxonomy" id="10224"/>
    <lineage>
        <taxon>Eukaryota</taxon>
        <taxon>Metazoa</taxon>
        <taxon>Hemichordata</taxon>
        <taxon>Enteropneusta</taxon>
        <taxon>Harrimaniidae</taxon>
        <taxon>Saccoglossus</taxon>
    </lineage>
</organism>